<sequence>MSEGRFHSPNNHSFCSHLHVAAGTPSTSASSWQQPSLPFDFISQTECLCVFNVKL</sequence>
<proteinExistence type="predicted"/>
<dbReference type="EMBL" id="GBXM01105331">
    <property type="protein sequence ID" value="JAH03246.1"/>
    <property type="molecule type" value="Transcribed_RNA"/>
</dbReference>
<dbReference type="AlphaFoldDB" id="A0A0E9PF71"/>
<accession>A0A0E9PF71</accession>
<name>A0A0E9PF71_ANGAN</name>
<reference evidence="1" key="1">
    <citation type="submission" date="2014-11" db="EMBL/GenBank/DDBJ databases">
        <authorList>
            <person name="Amaro Gonzalez C."/>
        </authorList>
    </citation>
    <scope>NUCLEOTIDE SEQUENCE</scope>
</reference>
<reference evidence="1" key="2">
    <citation type="journal article" date="2015" name="Fish Shellfish Immunol.">
        <title>Early steps in the European eel (Anguilla anguilla)-Vibrio vulnificus interaction in the gills: Role of the RtxA13 toxin.</title>
        <authorList>
            <person name="Callol A."/>
            <person name="Pajuelo D."/>
            <person name="Ebbesson L."/>
            <person name="Teles M."/>
            <person name="MacKenzie S."/>
            <person name="Amaro C."/>
        </authorList>
    </citation>
    <scope>NUCLEOTIDE SEQUENCE</scope>
</reference>
<organism evidence="1">
    <name type="scientific">Anguilla anguilla</name>
    <name type="common">European freshwater eel</name>
    <name type="synonym">Muraena anguilla</name>
    <dbReference type="NCBI Taxonomy" id="7936"/>
    <lineage>
        <taxon>Eukaryota</taxon>
        <taxon>Metazoa</taxon>
        <taxon>Chordata</taxon>
        <taxon>Craniata</taxon>
        <taxon>Vertebrata</taxon>
        <taxon>Euteleostomi</taxon>
        <taxon>Actinopterygii</taxon>
        <taxon>Neopterygii</taxon>
        <taxon>Teleostei</taxon>
        <taxon>Anguilliformes</taxon>
        <taxon>Anguillidae</taxon>
        <taxon>Anguilla</taxon>
    </lineage>
</organism>
<evidence type="ECO:0000313" key="1">
    <source>
        <dbReference type="EMBL" id="JAH03246.1"/>
    </source>
</evidence>
<protein>
    <submittedName>
        <fullName evidence="1">Uncharacterized protein</fullName>
    </submittedName>
</protein>